<reference evidence="3" key="1">
    <citation type="submission" date="2015-08" db="EMBL/GenBank/DDBJ databases">
        <authorList>
            <person name="Varghese N."/>
        </authorList>
    </citation>
    <scope>NUCLEOTIDE SEQUENCE [LARGE SCALE GENOMIC DNA]</scope>
    <source>
        <strain evidence="3">DSM 27808</strain>
    </source>
</reference>
<accession>A0A0K6GW93</accession>
<dbReference type="EMBL" id="CYHB01000001">
    <property type="protein sequence ID" value="CUA82778.1"/>
    <property type="molecule type" value="Genomic_DNA"/>
</dbReference>
<evidence type="ECO:0000313" key="3">
    <source>
        <dbReference type="Proteomes" id="UP000182598"/>
    </source>
</evidence>
<dbReference type="AlphaFoldDB" id="A0A0K6GW93"/>
<feature type="signal peptide" evidence="1">
    <location>
        <begin position="1"/>
        <end position="23"/>
    </location>
</feature>
<dbReference type="RefSeq" id="WP_055437936.1">
    <property type="nucleotide sequence ID" value="NZ_CYHB01000001.1"/>
</dbReference>
<protein>
    <recommendedName>
        <fullName evidence="4">DUF3466 family protein</fullName>
    </recommendedName>
</protein>
<keyword evidence="3" id="KW-1185">Reference proteome</keyword>
<dbReference type="OrthoDB" id="6219137at2"/>
<dbReference type="InterPro" id="IPR022562">
    <property type="entry name" value="DUF3466"/>
</dbReference>
<feature type="chain" id="PRO_5005503406" description="DUF3466 family protein" evidence="1">
    <location>
        <begin position="24"/>
        <end position="576"/>
    </location>
</feature>
<evidence type="ECO:0000313" key="2">
    <source>
        <dbReference type="EMBL" id="CUA82778.1"/>
    </source>
</evidence>
<sequence>MKLFKTCLLAASVAALASNGAAAQSYNVTILETPSSVKNVLGSKINDQGLVNLTAHAPLNAELDFDLILPSFLSNSGIPLDFDPAEDTLTLQQYDRLILLLADKQNQLTEAQRIATTFAASYNGQMIELPALLNTEGNGASSSENSSDSQFLGLNQNNIQVGIASAPYYRTEITYTPPASGDEEPTPVTKNFAQRDFTSRGIWYDGNQLKLIAPTEQEVLGGESALFDINEHNVAAGYMSVALAPQGVDRVTGCQEYVEDENANTTLYNCVWLGWFNAQSSTVGSMRQNLSIYDMHATIWQLDAQGEVISFESYEPLSPRREDDDEAMSTYAYAINNNDIAVGQSWTYLGDNVDFFFRTKMPAIFVNGETRPVTTDNQYTWGSATDINNNDIAVGFVYKTIQGYGRSLPFTFNVNTNEFELLPQFFASSSTFPTAINDNGFVVGRGEIDYSLDSIRRQAGFVYDPSAPEKGLQNLNDLVGCSATDYFIVAADDINENNEIVATAIRKVERVDVDGSTYEEDQLFSLLLTPTGDDSGLGCSDNNETIERQGAATSPLSLIAMLLIGGLITVRRKFLA</sequence>
<gene>
    <name evidence="2" type="ORF">Ga0061064_0214</name>
</gene>
<keyword evidence="1" id="KW-0732">Signal</keyword>
<name>A0A0K6GW93_9GAMM</name>
<organism evidence="2 3">
    <name type="scientific">Pseudidiomarina woesei</name>
    <dbReference type="NCBI Taxonomy" id="1381080"/>
    <lineage>
        <taxon>Bacteria</taxon>
        <taxon>Pseudomonadati</taxon>
        <taxon>Pseudomonadota</taxon>
        <taxon>Gammaproteobacteria</taxon>
        <taxon>Alteromonadales</taxon>
        <taxon>Idiomarinaceae</taxon>
        <taxon>Pseudidiomarina</taxon>
    </lineage>
</organism>
<proteinExistence type="predicted"/>
<dbReference type="Pfam" id="PF11949">
    <property type="entry name" value="DUF3466"/>
    <property type="match status" value="1"/>
</dbReference>
<evidence type="ECO:0008006" key="4">
    <source>
        <dbReference type="Google" id="ProtNLM"/>
    </source>
</evidence>
<dbReference type="Proteomes" id="UP000182598">
    <property type="component" value="Unassembled WGS sequence"/>
</dbReference>
<evidence type="ECO:0000256" key="1">
    <source>
        <dbReference type="SAM" id="SignalP"/>
    </source>
</evidence>